<dbReference type="AlphaFoldDB" id="T1L3A2"/>
<sequence length="258" mass="30686">MIRSVKKKRSSYDRYRKWTVEQWNDWCVSVAYDEKDTSKSLTRPRPLDPTVTEEELRNWIPKFVESLKRNDGRRYSKGSVKMILSSLHVYCEEVCNFHGPPFLDKRSSIYPSIKRFLDKYDEMSSRDDNLIMHLDARDENRLWCTGVFNLTTARGLLFAVYFYNLKFLNLPKSDHRSLKVDQFSFLRDKDGNHFVEYRSPLFKSKDYSVSKKMLQAVIDLYDVGEPNSYYKIIKTYIDCLPMARQNFAKLHITCRCLN</sequence>
<protein>
    <recommendedName>
        <fullName evidence="3">DUF3504 domain-containing protein</fullName>
    </recommendedName>
</protein>
<dbReference type="STRING" id="32264.T1L3A2"/>
<organism evidence="1 2">
    <name type="scientific">Tetranychus urticae</name>
    <name type="common">Two-spotted spider mite</name>
    <dbReference type="NCBI Taxonomy" id="32264"/>
    <lineage>
        <taxon>Eukaryota</taxon>
        <taxon>Metazoa</taxon>
        <taxon>Ecdysozoa</taxon>
        <taxon>Arthropoda</taxon>
        <taxon>Chelicerata</taxon>
        <taxon>Arachnida</taxon>
        <taxon>Acari</taxon>
        <taxon>Acariformes</taxon>
        <taxon>Trombidiformes</taxon>
        <taxon>Prostigmata</taxon>
        <taxon>Eleutherengona</taxon>
        <taxon>Raphignathae</taxon>
        <taxon>Tetranychoidea</taxon>
        <taxon>Tetranychidae</taxon>
        <taxon>Tetranychus</taxon>
    </lineage>
</organism>
<proteinExistence type="predicted"/>
<dbReference type="PANTHER" id="PTHR21446:SF12">
    <property type="entry name" value="POTASSIUM CHANNEL TETRAMERIZATION DOMAIN CONTAINING 1"/>
    <property type="match status" value="1"/>
</dbReference>
<dbReference type="PANTHER" id="PTHR21446">
    <property type="entry name" value="DUF3504 DOMAIN-CONTAINING PROTEIN"/>
    <property type="match status" value="1"/>
</dbReference>
<keyword evidence="2" id="KW-1185">Reference proteome</keyword>
<accession>T1L3A2</accession>
<evidence type="ECO:0000313" key="2">
    <source>
        <dbReference type="Proteomes" id="UP000015104"/>
    </source>
</evidence>
<dbReference type="InterPro" id="IPR052787">
    <property type="entry name" value="MAVS"/>
</dbReference>
<reference evidence="2" key="1">
    <citation type="submission" date="2011-08" db="EMBL/GenBank/DDBJ databases">
        <authorList>
            <person name="Rombauts S."/>
        </authorList>
    </citation>
    <scope>NUCLEOTIDE SEQUENCE</scope>
    <source>
        <strain evidence="2">London</strain>
    </source>
</reference>
<dbReference type="Proteomes" id="UP000015104">
    <property type="component" value="Unassembled WGS sequence"/>
</dbReference>
<name>T1L3A2_TETUR</name>
<dbReference type="EMBL" id="CAEY01001015">
    <property type="status" value="NOT_ANNOTATED_CDS"/>
    <property type="molecule type" value="Genomic_DNA"/>
</dbReference>
<reference evidence="1" key="2">
    <citation type="submission" date="2015-06" db="UniProtKB">
        <authorList>
            <consortium name="EnsemblMetazoa"/>
        </authorList>
    </citation>
    <scope>IDENTIFICATION</scope>
</reference>
<evidence type="ECO:0008006" key="3">
    <source>
        <dbReference type="Google" id="ProtNLM"/>
    </source>
</evidence>
<evidence type="ECO:0000313" key="1">
    <source>
        <dbReference type="EnsemblMetazoa" id="tetur35g00770.1"/>
    </source>
</evidence>
<dbReference type="EnsemblMetazoa" id="tetur35g00770.1">
    <property type="protein sequence ID" value="tetur35g00770.1"/>
    <property type="gene ID" value="tetur35g00770"/>
</dbReference>
<dbReference type="HOGENOM" id="CLU_1078981_0_0_1"/>